<dbReference type="AlphaFoldDB" id="A0AA86RBN0"/>
<dbReference type="EMBL" id="CATOUU010001169">
    <property type="protein sequence ID" value="CAI9975464.1"/>
    <property type="molecule type" value="Genomic_DNA"/>
</dbReference>
<protein>
    <submittedName>
        <fullName evidence="3">Hypothetical_protein</fullName>
    </submittedName>
</protein>
<proteinExistence type="predicted"/>
<dbReference type="EMBL" id="CAXDID020000020">
    <property type="protein sequence ID" value="CAL5986612.1"/>
    <property type="molecule type" value="Genomic_DNA"/>
</dbReference>
<sequence>MFNLIIQTLNELARLEKQVLINCFDQSADINIFADSWDIYLTINSVPSDCNIPHGVLVSVQFNSLGGYEPQIYLEDFNYGQTKLIIVKCDNPSCANLKTSSAGVIVMESKTEVTYIPAGSVQISRGKYSNCFNDNDSYVEPYHGYIVVLLFPTFRCINTIATAQGQQLIVNTPFKAKVFITYTDNSTTIHDSLQLTVEQSVFIPENKFTPQSVPVRIKLAQPDISQYFDQKIQNGVITKDMKIFQVQLYFLNTNYTVPIVKTTRTYINFYLLAGIQNVYSKLSLMFQANGFILKKELNQNAAAANALLTSLGVDSYQIQYTVVMYDVEKTEELRVRLIGQGLDNNQFNNVARQSNCKLRFPNQGCEELMNKLKQMNLYDTTPYITYIFYKGDQIVTNYSKVFDEFVDSCFSTGLLEYNNDTETLTIIINPNEASKFCTLKRNDVLTVEISLGNNSQQLTSLIIDYVPGVQNYTISGFDLTLHPEIRLQYYRSGEFQDAVSLTDYIIQVNANLLQQELMILLYVLSANFGFTFLYVLIVVLAIPACKNRVLKSNRKLKEIKLDEEA</sequence>
<reference evidence="3 4" key="2">
    <citation type="submission" date="2024-07" db="EMBL/GenBank/DDBJ databases">
        <authorList>
            <person name="Akdeniz Z."/>
        </authorList>
    </citation>
    <scope>NUCLEOTIDE SEQUENCE [LARGE SCALE GENOMIC DNA]</scope>
</reference>
<keyword evidence="4" id="KW-1185">Reference proteome</keyword>
<name>A0AA86RBN0_9EUKA</name>
<comment type="caution">
    <text evidence="2">The sequence shown here is derived from an EMBL/GenBank/DDBJ whole genome shotgun (WGS) entry which is preliminary data.</text>
</comment>
<keyword evidence="1" id="KW-0472">Membrane</keyword>
<reference evidence="2" key="1">
    <citation type="submission" date="2023-06" db="EMBL/GenBank/DDBJ databases">
        <authorList>
            <person name="Kurt Z."/>
        </authorList>
    </citation>
    <scope>NUCLEOTIDE SEQUENCE</scope>
</reference>
<accession>A0AA86RBN0</accession>
<evidence type="ECO:0000313" key="3">
    <source>
        <dbReference type="EMBL" id="CAL5986612.1"/>
    </source>
</evidence>
<feature type="transmembrane region" description="Helical" evidence="1">
    <location>
        <begin position="519"/>
        <end position="545"/>
    </location>
</feature>
<keyword evidence="1" id="KW-1133">Transmembrane helix</keyword>
<dbReference type="Proteomes" id="UP001642409">
    <property type="component" value="Unassembled WGS sequence"/>
</dbReference>
<evidence type="ECO:0000256" key="1">
    <source>
        <dbReference type="SAM" id="Phobius"/>
    </source>
</evidence>
<evidence type="ECO:0000313" key="4">
    <source>
        <dbReference type="Proteomes" id="UP001642409"/>
    </source>
</evidence>
<keyword evidence="1" id="KW-0812">Transmembrane</keyword>
<gene>
    <name evidence="2" type="ORF">HINF_LOCUS63109</name>
    <name evidence="3" type="ORF">HINF_LOCUS9494</name>
</gene>
<organism evidence="2">
    <name type="scientific">Hexamita inflata</name>
    <dbReference type="NCBI Taxonomy" id="28002"/>
    <lineage>
        <taxon>Eukaryota</taxon>
        <taxon>Metamonada</taxon>
        <taxon>Diplomonadida</taxon>
        <taxon>Hexamitidae</taxon>
        <taxon>Hexamitinae</taxon>
        <taxon>Hexamita</taxon>
    </lineage>
</organism>
<evidence type="ECO:0000313" key="2">
    <source>
        <dbReference type="EMBL" id="CAI9975464.1"/>
    </source>
</evidence>